<dbReference type="EMBL" id="MN908687">
    <property type="protein sequence ID" value="QIG58244.1"/>
    <property type="molecule type" value="Genomic_DNA"/>
</dbReference>
<sequence length="134" mass="15046">MIITSMDQLAELPFGTVILWQWRPGRALSTEKIAYGNGWSEGSDQQFADAFERGTPTCTVLWRPDVEMVSIVTPDTQKPSPALIEAAYIAQDDLSKPPDRLTVEFTAEIIQAYLDARDHNEVWVLGHPKDWSPS</sequence>
<organism evidence="1 2">
    <name type="scientific">Gordonia phage Skog</name>
    <dbReference type="NCBI Taxonomy" id="2704033"/>
    <lineage>
        <taxon>Viruses</taxon>
        <taxon>Duplodnaviria</taxon>
        <taxon>Heunggongvirae</taxon>
        <taxon>Uroviricota</taxon>
        <taxon>Caudoviricetes</taxon>
        <taxon>Skogvirus</taxon>
        <taxon>Skogvirus Skog</taxon>
    </lineage>
</organism>
<dbReference type="GeneID" id="64766574"/>
<dbReference type="Proteomes" id="UP000503093">
    <property type="component" value="Segment"/>
</dbReference>
<evidence type="ECO:0000313" key="2">
    <source>
        <dbReference type="Proteomes" id="UP000503093"/>
    </source>
</evidence>
<reference evidence="1 2" key="1">
    <citation type="submission" date="2020-01" db="EMBL/GenBank/DDBJ databases">
        <authorList>
            <person name="Alvaro L.E."/>
            <person name="Baker K.N."/>
            <person name="Baxter I.S."/>
            <person name="Brown M.R."/>
            <person name="Driscoll K.D."/>
            <person name="Elrubaie J.M."/>
            <person name="Feith S.L."/>
            <person name="Indihar D.F."/>
            <person name="Knoch V.T."/>
            <person name="Koirtyohann K.M."/>
            <person name="Kratz M.A."/>
            <person name="Lear A.H."/>
            <person name="Lindblom K.E."/>
            <person name="Marcus E.R."/>
            <person name="Murphy M.E."/>
            <person name="Sensor R."/>
            <person name="Sherman S.J."/>
            <person name="Swift V.R."/>
            <person name="White K.E."/>
            <person name="Wills S.J."/>
            <person name="Gatt S.M."/>
            <person name="Lohbauer S.A."/>
            <person name="Power T.R."/>
            <person name="Rosales K.A."/>
            <person name="Sisson B.M."/>
            <person name="Isern S."/>
            <person name="Michael S.F."/>
            <person name="Sunnen C.N."/>
            <person name="Garlena R.A."/>
            <person name="Russell D.A."/>
            <person name="Pope W.H."/>
            <person name="Jacobs-Sera D."/>
            <person name="Hatfull G.F."/>
        </authorList>
    </citation>
    <scope>NUCLEOTIDE SEQUENCE [LARGE SCALE GENOMIC DNA]</scope>
</reference>
<protein>
    <submittedName>
        <fullName evidence="1">Uncharacterized protein</fullName>
    </submittedName>
</protein>
<keyword evidence="2" id="KW-1185">Reference proteome</keyword>
<gene>
    <name evidence="1" type="primary">93</name>
    <name evidence="1" type="ORF">SEA_SKOG_92</name>
</gene>
<name>A0A6G6XJQ0_9CAUD</name>
<dbReference type="KEGG" id="vg:64766574"/>
<accession>A0A6G6XJQ0</accession>
<dbReference type="RefSeq" id="YP_010059342.1">
    <property type="nucleotide sequence ID" value="NC_054725.1"/>
</dbReference>
<evidence type="ECO:0000313" key="1">
    <source>
        <dbReference type="EMBL" id="QIG58244.1"/>
    </source>
</evidence>
<proteinExistence type="predicted"/>